<dbReference type="AlphaFoldDB" id="A0A4Y2GA96"/>
<evidence type="ECO:0000256" key="1">
    <source>
        <dbReference type="SAM" id="Phobius"/>
    </source>
</evidence>
<keyword evidence="1" id="KW-0812">Transmembrane</keyword>
<name>A0A4Y2GA96_ARAVE</name>
<gene>
    <name evidence="2" type="ORF">AVEN_219063_1</name>
</gene>
<reference evidence="2 3" key="1">
    <citation type="journal article" date="2019" name="Sci. Rep.">
        <title>Orb-weaving spider Araneus ventricosus genome elucidates the spidroin gene catalogue.</title>
        <authorList>
            <person name="Kono N."/>
            <person name="Nakamura H."/>
            <person name="Ohtoshi R."/>
            <person name="Moran D.A.P."/>
            <person name="Shinohara A."/>
            <person name="Yoshida Y."/>
            <person name="Fujiwara M."/>
            <person name="Mori M."/>
            <person name="Tomita M."/>
            <person name="Arakawa K."/>
        </authorList>
    </citation>
    <scope>NUCLEOTIDE SEQUENCE [LARGE SCALE GENOMIC DNA]</scope>
</reference>
<evidence type="ECO:0000313" key="2">
    <source>
        <dbReference type="EMBL" id="GBM50291.1"/>
    </source>
</evidence>
<feature type="transmembrane region" description="Helical" evidence="1">
    <location>
        <begin position="163"/>
        <end position="186"/>
    </location>
</feature>
<protein>
    <recommendedName>
        <fullName evidence="4">Sushi domain-containing protein</fullName>
    </recommendedName>
</protein>
<dbReference type="EMBL" id="BGPR01001292">
    <property type="protein sequence ID" value="GBM50291.1"/>
    <property type="molecule type" value="Genomic_DNA"/>
</dbReference>
<evidence type="ECO:0008006" key="4">
    <source>
        <dbReference type="Google" id="ProtNLM"/>
    </source>
</evidence>
<keyword evidence="1" id="KW-1133">Transmembrane helix</keyword>
<proteinExistence type="predicted"/>
<comment type="caution">
    <text evidence="2">The sequence shown here is derived from an EMBL/GenBank/DDBJ whole genome shotgun (WGS) entry which is preliminary data.</text>
</comment>
<organism evidence="2 3">
    <name type="scientific">Araneus ventricosus</name>
    <name type="common">Orbweaver spider</name>
    <name type="synonym">Epeira ventricosa</name>
    <dbReference type="NCBI Taxonomy" id="182803"/>
    <lineage>
        <taxon>Eukaryota</taxon>
        <taxon>Metazoa</taxon>
        <taxon>Ecdysozoa</taxon>
        <taxon>Arthropoda</taxon>
        <taxon>Chelicerata</taxon>
        <taxon>Arachnida</taxon>
        <taxon>Araneae</taxon>
        <taxon>Araneomorphae</taxon>
        <taxon>Entelegynae</taxon>
        <taxon>Araneoidea</taxon>
        <taxon>Araneidae</taxon>
        <taxon>Araneus</taxon>
    </lineage>
</organism>
<sequence length="220" mass="25000">MAIFLREPTLNIPSAMRSVPHSSEIPVSKPAQKLEDIPVDSEDESQAYDEEFHGLPNMKCYNVALEKVGLTKFVIVHILTDSRPIDTCEIRFFSMDNEWCYFPPENSVPNGHLEVSRNKAVLHCNEGFKERDGKRVYATCEKYKWLYRSLWCVEDTTQKNNNILAIVVGSVITTLILIFGLTIFLIRSKKIRGLCATYKPGNRNSQLSSPFFGDSSTTDL</sequence>
<keyword evidence="1" id="KW-0472">Membrane</keyword>
<evidence type="ECO:0000313" key="3">
    <source>
        <dbReference type="Proteomes" id="UP000499080"/>
    </source>
</evidence>
<keyword evidence="3" id="KW-1185">Reference proteome</keyword>
<accession>A0A4Y2GA96</accession>
<dbReference type="Proteomes" id="UP000499080">
    <property type="component" value="Unassembled WGS sequence"/>
</dbReference>